<sequence length="607" mass="65083">MMSHSETVQRHSGQENTRNSLSQKSNDQAKTKERVDKNENSSETVQCEASTQAELESDSESLDDSKDLDSPPSKRVCHVQINDTNMQKTKEAEPETDESLNAEGSYDNVKETVENSSSLMMKEGDLSLQHLKASLSLSTQALQSDPVVQLSPTTFTENITCVKSDGSVSTSSSGSSSTPQYVVVKGYTCLSEDGNTVQPTLVNVAVDKDSLMKMFASLGPAGDGMGLQLLSGDLESSSDTGEEHGERIAQASIIPLHDMADLTAIGEPHPGITDDANSNQLEIENQESPSNRDSGLVELCDFGAEQSEVLSSKDSGFDSTPTFELGESSHSNSSVLSSKNGNSSHDKGSTHKNSIVSHSHSPEGEQSLIEGNQAVHSSFSHNEESVGDMSFVSKEEAKNKPSLMVKHLPSSQSSAISYKTLSLTDISGRASRKSSSKAAALTDQNINSPPCEITDNTPEVKISLSEDSLSVTVDEPPMFHISDERSLSIQPRFSDAPLGDLFTDSFVEDSSNSQPELAITNSVESKEDIEINVCVKTEQTMDSGQSSMAKGDGDCDSNLKKKEQGPEKPTPKQKGPSKRRASSSPAVDSTLVRTGKRVRKALVKVSM</sequence>
<feature type="compositionally biased region" description="Basic and acidic residues" evidence="1">
    <location>
        <begin position="551"/>
        <end position="570"/>
    </location>
</feature>
<comment type="caution">
    <text evidence="2">The sequence shown here is derived from an EMBL/GenBank/DDBJ whole genome shotgun (WGS) entry which is preliminary data.</text>
</comment>
<dbReference type="Proteomes" id="UP000271974">
    <property type="component" value="Unassembled WGS sequence"/>
</dbReference>
<accession>A0A433U3I7</accession>
<feature type="compositionally biased region" description="Polar residues" evidence="1">
    <location>
        <begin position="41"/>
        <end position="53"/>
    </location>
</feature>
<dbReference type="AlphaFoldDB" id="A0A433U3I7"/>
<name>A0A433U3I7_ELYCH</name>
<evidence type="ECO:0000256" key="1">
    <source>
        <dbReference type="SAM" id="MobiDB-lite"/>
    </source>
</evidence>
<evidence type="ECO:0000313" key="2">
    <source>
        <dbReference type="EMBL" id="RUS88338.1"/>
    </source>
</evidence>
<feature type="compositionally biased region" description="Basic and acidic residues" evidence="1">
    <location>
        <begin position="27"/>
        <end position="40"/>
    </location>
</feature>
<proteinExistence type="predicted"/>
<organism evidence="2 3">
    <name type="scientific">Elysia chlorotica</name>
    <name type="common">Eastern emerald elysia</name>
    <name type="synonym">Sea slug</name>
    <dbReference type="NCBI Taxonomy" id="188477"/>
    <lineage>
        <taxon>Eukaryota</taxon>
        <taxon>Metazoa</taxon>
        <taxon>Spiralia</taxon>
        <taxon>Lophotrochozoa</taxon>
        <taxon>Mollusca</taxon>
        <taxon>Gastropoda</taxon>
        <taxon>Heterobranchia</taxon>
        <taxon>Euthyneura</taxon>
        <taxon>Panpulmonata</taxon>
        <taxon>Sacoglossa</taxon>
        <taxon>Placobranchoidea</taxon>
        <taxon>Plakobranchidae</taxon>
        <taxon>Elysia</taxon>
    </lineage>
</organism>
<feature type="compositionally biased region" description="Polar residues" evidence="1">
    <location>
        <begin position="308"/>
        <end position="322"/>
    </location>
</feature>
<feature type="compositionally biased region" description="Polar residues" evidence="1">
    <location>
        <begin position="538"/>
        <end position="548"/>
    </location>
</feature>
<evidence type="ECO:0000313" key="3">
    <source>
        <dbReference type="Proteomes" id="UP000271974"/>
    </source>
</evidence>
<feature type="region of interest" description="Disordered" evidence="1">
    <location>
        <begin position="431"/>
        <end position="456"/>
    </location>
</feature>
<feature type="region of interest" description="Disordered" evidence="1">
    <location>
        <begin position="538"/>
        <end position="595"/>
    </location>
</feature>
<dbReference type="EMBL" id="RQTK01000086">
    <property type="protein sequence ID" value="RUS88338.1"/>
    <property type="molecule type" value="Genomic_DNA"/>
</dbReference>
<protein>
    <submittedName>
        <fullName evidence="2">Uncharacterized protein</fullName>
    </submittedName>
</protein>
<feature type="compositionally biased region" description="Low complexity" evidence="1">
    <location>
        <begin position="328"/>
        <end position="343"/>
    </location>
</feature>
<gene>
    <name evidence="2" type="ORF">EGW08_003909</name>
</gene>
<feature type="compositionally biased region" description="Polar residues" evidence="1">
    <location>
        <begin position="14"/>
        <end position="26"/>
    </location>
</feature>
<feature type="region of interest" description="Disordered" evidence="1">
    <location>
        <begin position="308"/>
        <end position="365"/>
    </location>
</feature>
<feature type="region of interest" description="Disordered" evidence="1">
    <location>
        <begin position="1"/>
        <end position="105"/>
    </location>
</feature>
<reference evidence="2 3" key="1">
    <citation type="submission" date="2019-01" db="EMBL/GenBank/DDBJ databases">
        <title>A draft genome assembly of the solar-powered sea slug Elysia chlorotica.</title>
        <authorList>
            <person name="Cai H."/>
            <person name="Li Q."/>
            <person name="Fang X."/>
            <person name="Li J."/>
            <person name="Curtis N.E."/>
            <person name="Altenburger A."/>
            <person name="Shibata T."/>
            <person name="Feng M."/>
            <person name="Maeda T."/>
            <person name="Schwartz J.A."/>
            <person name="Shigenobu S."/>
            <person name="Lundholm N."/>
            <person name="Nishiyama T."/>
            <person name="Yang H."/>
            <person name="Hasebe M."/>
            <person name="Li S."/>
            <person name="Pierce S.K."/>
            <person name="Wang J."/>
        </authorList>
    </citation>
    <scope>NUCLEOTIDE SEQUENCE [LARGE SCALE GENOMIC DNA]</scope>
    <source>
        <strain evidence="2">EC2010</strain>
        <tissue evidence="2">Whole organism of an adult</tissue>
    </source>
</reference>
<keyword evidence="3" id="KW-1185">Reference proteome</keyword>